<organism evidence="1 2">
    <name type="scientific">Acaulospora colombiana</name>
    <dbReference type="NCBI Taxonomy" id="27376"/>
    <lineage>
        <taxon>Eukaryota</taxon>
        <taxon>Fungi</taxon>
        <taxon>Fungi incertae sedis</taxon>
        <taxon>Mucoromycota</taxon>
        <taxon>Glomeromycotina</taxon>
        <taxon>Glomeromycetes</taxon>
        <taxon>Diversisporales</taxon>
        <taxon>Acaulosporaceae</taxon>
        <taxon>Acaulospora</taxon>
    </lineage>
</organism>
<evidence type="ECO:0000313" key="2">
    <source>
        <dbReference type="Proteomes" id="UP000789525"/>
    </source>
</evidence>
<sequence length="3402" mass="391429">LRDFFDTLEKRLSDVNNDACWGLIKEISVSSDFIDFLRKIADEDLKNLINGVDDSEGRLVQEDTVSSLIQVKQILVPLINIADDYTLDGFLRQFNHVAKSNTQLSSKITLCNSNNMALQNMYNNISNRGEVAKEKIKNSVMIGTYTFRWSSDDHECSATLTYPSKDGTMTINLSELQDLRGRALLIAKPIVDIGPTEDDERESFERIVGEFVSQVDTVLEIVKLSSELIEKGHFSYRESNTPLRGTESMKQHLTKLKDELTAWGSAVDSAQNQFYYLTFFPARHILLFYDYFSTSSSTPGKENLCQKLVKYVNPSAHLQSNRKIISKNKYFKLLCDIGDKLKLILSKLPKEPDPLDVNGERVVSDIVNSGKLFVAACNDKFLIPNVIMSLQLNQGVCPNPWQLLFCNSATTSEEISIFIKRCFLAAKNGYQDRLFCMANLEELEYKLQYELVKKIRSYMVKPGEYHLALICCPEEGMHHHILDQFSDFQHTNGLSVETMKNIYRIICPDVICVTSELSGQGKTEWIRQESFRRHKIPQSFLISDGDDFGRLVRRLSKFKLRQEVDSFHINLISADNPGEINMFLFQVLTFGFVSYQGVIATLPQIPIFVEVASSADQRLMKSIKFLSCLDTVRLSVKINKLITSHEINSQIQLLSKYFFDVVTPDLASFRFLEIFINVFADQLVRLSSSSFFQVENLKLMVGENDIRTTLFKTLMDVSKDFATRSTRANWKILSVPENVKRLLESQHVTSRVEDARQWRLDDYREMSTDALLSRLENLARQTTHSIDYPPYALSADNLLKMALILLRTRANVPVVVCGEAGCGKTSLISFLATVMEVEFHALNLHAGITEEIIFRFMSDSLVHADERDIWLFFDEINTCNHIGLLADLIAHRVYLGKPLSPHVRVFAACNPYRIRTKSVSDAGLQRTKKDTDANLQLTEYEFHRSNLVYEVKPLPDQILDYVWDYGILHEDDEKKYIEIMVEAQLKEDGLYHRVVAELLSRSQKFIRKVEEQYSVSLRDVKRIITLIKFFHKSLQNRPPISKKSPKYPPSKPPIFIRSCILALGLGYQSRLYLQDLRSKYREEMCEVFQQAGMNISAEQFNKVIRLEQENYIDRMQLPPNTAKNDALLENVLVMTVSSKSLAIRLVSQNLRGSDSNDKYFKTFPQVYLIPHQGSSSSTSDGILKVFDKAYNYQKTSSEEFPVISVVLLDEVGLAETSPFNPLKVLHSLLEPSYPAEGPTVSVVGISNWRLDNSKSSRALLVQRPKLGQEDLIDIAVRLLDKGTEQIPRSSLAPLAKAYSEYEREGQELPNFHGLRDYYALVKSLSLVDLTPEHIQVALARNFGGTGKQQELCEEYFGEVIALFNRNQSWAYNAVPIDYLINANLEDSSARHLMVIGKSESIVNLLTYQLREKGLDPVIIFGSQFPNDRDDYSYTILSRIMMCVEAGRPLILTDLEIIYGSLYDLWNQNYIVAGSKEDPKYYTRVALGAYANPMLSVARNFRCILVMDEDKLPNADPPLLNRFEKQRMTMADVLRPIERELVDQLVDWVKQMSTYPEMGNFIPSHKKFTHDDLFVGFDQEETIQSLVIYGKKSYPDLDDDEVLERCKEILIWIATSDGIIRAEKSSMPVEEVERWKDVYFRSQKHDNLFEYFSDLLQKSEFGSNGRGHQIIINTFSNINTDIKKCLEEIAKCMVIKLSTFKTEADFQSEVRRFWFRSPAKNLLVLQCDITTANAGCIKLAKFIIEQLRHEYYQQNDDDPIVKHACIVLHMHRDLNASFKGFNFMCGWDQVTIEILTKQERPLSSLLYGDLGEIIETIYPFEEILDQELLWCLSCIKYPSTAKSLEHVRNLNVKIRQSHNFVNLLKERTVDWLKDTVTLTDWQYNVASNKKSLYPYSSFAVALSAHIRTLVRQPIAKLLCALERLSALTTFLTLDEPHRMEIEQNEQLLRFWRQMFMNKSVVSIEDLPEPKPDGYLLTSGVYKLNFPFSYYFIRQIDGFKRVYDEEVAKLREDSDHVDRDSGRLYEFVLEDYEKSFSENLSVSMQNFKSSPIELNRRLYFDDFVTVNCPIEGGRQYTSILSYILRKSLGPDKTLNPCLLHIYWWNNAGTVLTEFQLAKMCSSIKNVESRDDDLRGMDLADYLVTEACQELIDEFCESQDDRYFEWQDKATKVLSLCERVPRSSTVPSLNLLRISSGLISTRSISQRMIKEIIKLGSDGGITIDFIDVVLNFLQDDHYQRRLFINQCLDITPIESVIRQQIYERLFLDEPFPFASITVLRIFELEDAENRDIFFRLLEDTSVLQRSPRLSIIDKCLKEQGLNSKMASLCCDVIQKTFFAKDLTTLWNYFGHAIDKITRNLDALLRLTSIAFLKEFVHQFWNYINPNNIVNEPIDINSVNNNHHDLFTLITEINGCMVAAYEYPLIHSLKIYFLRDLRMREFSMDDVRQFCQNQEHTLPWISHISWNDDQESKLPFDPYRPLGDAYSILEKSYLPLLNINNRLPFNSDFFNNFKKGGKTYHIALIGMIFSRLHALRASREWSQAETQAAEYLLEKVNGVSQLSPVYKRTVEKIVKNEHRFMRIGADISTRDLLIKSVIGHVIALHASIPAESSPLAQLLQNMHYCTGSYILTCPSDIEALILSAIAEPGQTKLDERPKIGVKSKDQTGYIGETINNGKNESPHALSFLRKNNEIATDTETYCMGHIQNDWVVLREILNISDEDLALLLHSILNLLTEQPPKPLTSKNPAERQEWEEIFSKQYVAPQVKSVAETAINFRLLIDNASENSKGSDNPIEGEIHQTMLMDKNYRGRYLPNLWRAIGETNLQSLRAQYFGDEKNVENFPFLSVFFNHSENLELIKHLYPIVKFVTMISSRLEYRLSREESERQTFRDFITNQSEDDEYGTSNVLDLAFNDFARSWNEVIGKVKNYQCHELPEEKPTIGYDSPIVFALVEPKDSGVYVCAIIEYLIGLQNDFLQEVVALPLETPSLKFMGETRFISETQANASTSSSTQIAPPTQQRYVKSIQLIHAKPENLIDYKWDDQLLRHSQRNFDVGRGHEIFYEFQKIEELLAFQLLSDKAHIITLSDSQMFIEPFHFHMELFKGYMRIISEIKNLIPQRSISEDKVSDIMCLTSNSSFSSRQYSVDSLSFDNASELLSCLEILLCFAKRTGIGNGQVLISKYVNQWMKLTTLLENNLFKNLLKAELMLENVVALYELVEEQVANGVVNYIDDKYKEDLTDDLRDEITKAVDYSKTDSKNLTKIPADVFASALKRFILRFLSTESIKEEYPLSVYFTDATLNLWPSFIPETLVDDHFPESLLVCHAYSSYKFIDDKLEDLKKQQQSTSDLQMGGRNRKELSSQRGRENRGEPRNRRGDASSSRGRQSARGKGSRQKISQNRKFDAM</sequence>
<protein>
    <submittedName>
        <fullName evidence="1">10472_t:CDS:1</fullName>
    </submittedName>
</protein>
<name>A0ACA9KAB9_9GLOM</name>
<evidence type="ECO:0000313" key="1">
    <source>
        <dbReference type="EMBL" id="CAG8461964.1"/>
    </source>
</evidence>
<comment type="caution">
    <text evidence="1">The sequence shown here is derived from an EMBL/GenBank/DDBJ whole genome shotgun (WGS) entry which is preliminary data.</text>
</comment>
<gene>
    <name evidence="1" type="ORF">ACOLOM_LOCUS1207</name>
</gene>
<dbReference type="EMBL" id="CAJVPT010001416">
    <property type="protein sequence ID" value="CAG8461964.1"/>
    <property type="molecule type" value="Genomic_DNA"/>
</dbReference>
<dbReference type="Proteomes" id="UP000789525">
    <property type="component" value="Unassembled WGS sequence"/>
</dbReference>
<accession>A0ACA9KAB9</accession>
<feature type="non-terminal residue" evidence="1">
    <location>
        <position position="1"/>
    </location>
</feature>
<proteinExistence type="predicted"/>
<keyword evidence="2" id="KW-1185">Reference proteome</keyword>
<reference evidence="1" key="1">
    <citation type="submission" date="2021-06" db="EMBL/GenBank/DDBJ databases">
        <authorList>
            <person name="Kallberg Y."/>
            <person name="Tangrot J."/>
            <person name="Rosling A."/>
        </authorList>
    </citation>
    <scope>NUCLEOTIDE SEQUENCE</scope>
    <source>
        <strain evidence="1">CL356</strain>
    </source>
</reference>